<protein>
    <submittedName>
        <fullName evidence="3">Uncharacterized protein</fullName>
    </submittedName>
</protein>
<proteinExistence type="predicted"/>
<accession>A0A239F2B4</accession>
<dbReference type="Proteomes" id="UP000198280">
    <property type="component" value="Unassembled WGS sequence"/>
</dbReference>
<evidence type="ECO:0000313" key="4">
    <source>
        <dbReference type="Proteomes" id="UP000198280"/>
    </source>
</evidence>
<evidence type="ECO:0000256" key="2">
    <source>
        <dbReference type="SAM" id="MobiDB-lite"/>
    </source>
</evidence>
<dbReference type="Pfam" id="PF25310">
    <property type="entry name" value="VG15"/>
    <property type="match status" value="1"/>
</dbReference>
<evidence type="ECO:0000256" key="1">
    <source>
        <dbReference type="SAM" id="Coils"/>
    </source>
</evidence>
<organism evidence="3 4">
    <name type="scientific">Actinacidiphila glaucinigra</name>
    <dbReference type="NCBI Taxonomy" id="235986"/>
    <lineage>
        <taxon>Bacteria</taxon>
        <taxon>Bacillati</taxon>
        <taxon>Actinomycetota</taxon>
        <taxon>Actinomycetes</taxon>
        <taxon>Kitasatosporales</taxon>
        <taxon>Streptomycetaceae</taxon>
        <taxon>Actinacidiphila</taxon>
    </lineage>
</organism>
<keyword evidence="1" id="KW-0175">Coiled coil</keyword>
<gene>
    <name evidence="3" type="ORF">SAMN05216252_106243</name>
</gene>
<feature type="compositionally biased region" description="Pro residues" evidence="2">
    <location>
        <begin position="116"/>
        <end position="127"/>
    </location>
</feature>
<dbReference type="EMBL" id="FZOF01000006">
    <property type="protein sequence ID" value="SNS50254.1"/>
    <property type="molecule type" value="Genomic_DNA"/>
</dbReference>
<evidence type="ECO:0000313" key="3">
    <source>
        <dbReference type="EMBL" id="SNS50254.1"/>
    </source>
</evidence>
<sequence>MTRKTRAAETDDVSAAFHVALTQIGAQTTAEALSLWADVPVDLRGATAAGWLKRAITLVMTRRRQSRDLARAYYRLARALQTGTTVADPYHPEPTHVTLADLRREFAALAGTYKPPTQPPSDSPPPRDSTTSSSAGTDEDPEDDDQGQAPGDGSGPVDDEDEDQDDDSGRVDDEDQDQDDEDDEDWERILVEELKGLREEEERIEREAEEELRIVLEALGPRNLDQKLTVEDADPDDSHRQAGARQAAAASRVAMNGARSSNWTHMTRDRRALGYVRLSRTGTPCGWCAVLISRGPVYKSRESALFKDGDKYHDNCNCYAMPIWNRDQYQSSELTALSRQYMALWPEVTKGKSGKAAVSVWRRFIRQQQRAAAQEARQSTSTAPEA</sequence>
<feature type="coiled-coil region" evidence="1">
    <location>
        <begin position="187"/>
        <end position="218"/>
    </location>
</feature>
<feature type="compositionally biased region" description="Acidic residues" evidence="2">
    <location>
        <begin position="137"/>
        <end position="146"/>
    </location>
</feature>
<dbReference type="InterPro" id="IPR057369">
    <property type="entry name" value="VG15"/>
</dbReference>
<dbReference type="OrthoDB" id="3194844at2"/>
<reference evidence="3 4" key="1">
    <citation type="submission" date="2017-06" db="EMBL/GenBank/DDBJ databases">
        <authorList>
            <person name="Kim H.J."/>
            <person name="Triplett B.A."/>
        </authorList>
    </citation>
    <scope>NUCLEOTIDE SEQUENCE [LARGE SCALE GENOMIC DNA]</scope>
    <source>
        <strain evidence="3 4">CGMCC 4.1858</strain>
    </source>
</reference>
<keyword evidence="4" id="KW-1185">Reference proteome</keyword>
<feature type="compositionally biased region" description="Acidic residues" evidence="2">
    <location>
        <begin position="157"/>
        <end position="185"/>
    </location>
</feature>
<dbReference type="AlphaFoldDB" id="A0A239F2B4"/>
<feature type="region of interest" description="Disordered" evidence="2">
    <location>
        <begin position="112"/>
        <end position="185"/>
    </location>
</feature>
<name>A0A239F2B4_9ACTN</name>